<evidence type="ECO:0000256" key="1">
    <source>
        <dbReference type="ARBA" id="ARBA00022801"/>
    </source>
</evidence>
<evidence type="ECO:0000313" key="3">
    <source>
        <dbReference type="EMBL" id="QPC85261.1"/>
    </source>
</evidence>
<dbReference type="PANTHER" id="PTHR43329">
    <property type="entry name" value="EPOXIDE HYDROLASE"/>
    <property type="match status" value="1"/>
</dbReference>
<name>A0A7S8IGW5_9CHLR</name>
<dbReference type="GO" id="GO:0016787">
    <property type="term" value="F:hydrolase activity"/>
    <property type="evidence" value="ECO:0007669"/>
    <property type="project" value="UniProtKB-KW"/>
</dbReference>
<dbReference type="KEGG" id="pmet:G4Y79_19810"/>
<proteinExistence type="predicted"/>
<keyword evidence="1 3" id="KW-0378">Hydrolase</keyword>
<protein>
    <submittedName>
        <fullName evidence="3">Alpha/beta hydrolase</fullName>
    </submittedName>
</protein>
<organism evidence="3 4">
    <name type="scientific">Phototrophicus methaneseepsis</name>
    <dbReference type="NCBI Taxonomy" id="2710758"/>
    <lineage>
        <taxon>Bacteria</taxon>
        <taxon>Bacillati</taxon>
        <taxon>Chloroflexota</taxon>
        <taxon>Candidatus Thermofontia</taxon>
        <taxon>Phototrophicales</taxon>
        <taxon>Phototrophicaceae</taxon>
        <taxon>Phototrophicus</taxon>
    </lineage>
</organism>
<dbReference type="SUPFAM" id="SSF53474">
    <property type="entry name" value="alpha/beta-Hydrolases"/>
    <property type="match status" value="1"/>
</dbReference>
<dbReference type="Pfam" id="PF00561">
    <property type="entry name" value="Abhydrolase_1"/>
    <property type="match status" value="1"/>
</dbReference>
<dbReference type="InterPro" id="IPR000639">
    <property type="entry name" value="Epox_hydrolase-like"/>
</dbReference>
<sequence>MRYIETNNVMLHVVLAGPEDGEPVFLLHGFPEFWYGWRQQIDFLAQEGYRVIVPDQRGYNLSDKPKGISAYNITKLATDIDQLAETLGYEKINLVGHDWGAAVSWWLATIYPQRLKKLVILNVPYPSILRDHLMSGKWEQLLKSWYIFAFQLPLVPEAMASIADYEAFANILRSTSKEGSFTEEDIARYKRAWAQPGALTGMLNWYRAMIRQNADRVPAALAGEQPRNKSKRITTPTLMLWGEKDVALTKDLAQPSIDLCENGELIFFPNATHWVQHDEAEAVNRHILNFIQEAEPAAADA</sequence>
<evidence type="ECO:0000313" key="4">
    <source>
        <dbReference type="Proteomes" id="UP000594468"/>
    </source>
</evidence>
<dbReference type="Gene3D" id="3.40.50.1820">
    <property type="entry name" value="alpha/beta hydrolase"/>
    <property type="match status" value="1"/>
</dbReference>
<reference evidence="3 4" key="1">
    <citation type="submission" date="2020-02" db="EMBL/GenBank/DDBJ databases">
        <authorList>
            <person name="Zheng R.K."/>
            <person name="Sun C.M."/>
        </authorList>
    </citation>
    <scope>NUCLEOTIDE SEQUENCE [LARGE SCALE GENOMIC DNA]</scope>
    <source>
        <strain evidence="4">rifampicinis</strain>
    </source>
</reference>
<dbReference type="InterPro" id="IPR000073">
    <property type="entry name" value="AB_hydrolase_1"/>
</dbReference>
<dbReference type="InterPro" id="IPR029058">
    <property type="entry name" value="AB_hydrolase_fold"/>
</dbReference>
<dbReference type="PRINTS" id="PR00412">
    <property type="entry name" value="EPOXHYDRLASE"/>
</dbReference>
<dbReference type="PRINTS" id="PR00111">
    <property type="entry name" value="ABHYDROLASE"/>
</dbReference>
<evidence type="ECO:0000259" key="2">
    <source>
        <dbReference type="Pfam" id="PF00561"/>
    </source>
</evidence>
<dbReference type="AlphaFoldDB" id="A0A7S8IGW5"/>
<keyword evidence="4" id="KW-1185">Reference proteome</keyword>
<dbReference type="EMBL" id="CP062983">
    <property type="protein sequence ID" value="QPC85261.1"/>
    <property type="molecule type" value="Genomic_DNA"/>
</dbReference>
<gene>
    <name evidence="3" type="ORF">G4Y79_19810</name>
</gene>
<accession>A0A7S8IGW5</accession>
<feature type="domain" description="AB hydrolase-1" evidence="2">
    <location>
        <begin position="23"/>
        <end position="279"/>
    </location>
</feature>
<dbReference type="Proteomes" id="UP000594468">
    <property type="component" value="Chromosome"/>
</dbReference>